<feature type="domain" description="SpoVT-AbrB" evidence="8">
    <location>
        <begin position="5"/>
        <end position="47"/>
    </location>
</feature>
<dbReference type="HAMAP" id="MF_01008">
    <property type="entry name" value="MraZ"/>
    <property type="match status" value="1"/>
</dbReference>
<keyword evidence="2 7" id="KW-0963">Cytoplasm</keyword>
<dbReference type="InterPro" id="IPR020603">
    <property type="entry name" value="MraZ_dom"/>
</dbReference>
<dbReference type="GO" id="GO:0005737">
    <property type="term" value="C:cytoplasm"/>
    <property type="evidence" value="ECO:0007669"/>
    <property type="project" value="UniProtKB-UniRule"/>
</dbReference>
<comment type="subcellular location">
    <subcellularLocation>
        <location evidence="7">Cytoplasm</location>
        <location evidence="7">Nucleoid</location>
    </subcellularLocation>
</comment>
<dbReference type="AlphaFoldDB" id="A0A239ZB02"/>
<dbReference type="PROSITE" id="PS51740">
    <property type="entry name" value="SPOVT_ABRB"/>
    <property type="match status" value="2"/>
</dbReference>
<evidence type="ECO:0000259" key="8">
    <source>
        <dbReference type="PROSITE" id="PS51740"/>
    </source>
</evidence>
<evidence type="ECO:0000256" key="3">
    <source>
        <dbReference type="ARBA" id="ARBA00022737"/>
    </source>
</evidence>
<dbReference type="NCBIfam" id="TIGR00242">
    <property type="entry name" value="division/cell wall cluster transcriptional repressor MraZ"/>
    <property type="match status" value="1"/>
</dbReference>
<dbReference type="Gene3D" id="3.40.1550.20">
    <property type="entry name" value="Transcriptional regulator MraZ domain"/>
    <property type="match status" value="1"/>
</dbReference>
<dbReference type="PANTHER" id="PTHR34701:SF1">
    <property type="entry name" value="TRANSCRIPTIONAL REGULATOR MRAZ"/>
    <property type="match status" value="1"/>
</dbReference>
<proteinExistence type="inferred from homology"/>
<dbReference type="PANTHER" id="PTHR34701">
    <property type="entry name" value="TRANSCRIPTIONAL REGULATOR MRAZ"/>
    <property type="match status" value="1"/>
</dbReference>
<dbReference type="InterPro" id="IPR035644">
    <property type="entry name" value="MraZ_C"/>
</dbReference>
<dbReference type="GO" id="GO:0051301">
    <property type="term" value="P:cell division"/>
    <property type="evidence" value="ECO:0007669"/>
    <property type="project" value="UniProtKB-KW"/>
</dbReference>
<dbReference type="SUPFAM" id="SSF89447">
    <property type="entry name" value="AbrB/MazE/MraZ-like"/>
    <property type="match status" value="1"/>
</dbReference>
<keyword evidence="6 7" id="KW-0804">Transcription</keyword>
<evidence type="ECO:0000313" key="10">
    <source>
        <dbReference type="Proteomes" id="UP000214973"/>
    </source>
</evidence>
<dbReference type="CDD" id="cd16321">
    <property type="entry name" value="MraZ_C"/>
    <property type="match status" value="1"/>
</dbReference>
<dbReference type="GO" id="GO:0003700">
    <property type="term" value="F:DNA-binding transcription factor activity"/>
    <property type="evidence" value="ECO:0007669"/>
    <property type="project" value="UniProtKB-UniRule"/>
</dbReference>
<keyword evidence="4 7" id="KW-0805">Transcription regulation</keyword>
<dbReference type="GO" id="GO:0000976">
    <property type="term" value="F:transcription cis-regulatory region binding"/>
    <property type="evidence" value="ECO:0007669"/>
    <property type="project" value="TreeGrafter"/>
</dbReference>
<dbReference type="EMBL" id="LT906470">
    <property type="protein sequence ID" value="SNV68391.1"/>
    <property type="molecule type" value="Genomic_DNA"/>
</dbReference>
<evidence type="ECO:0000256" key="2">
    <source>
        <dbReference type="ARBA" id="ARBA00022490"/>
    </source>
</evidence>
<evidence type="ECO:0000256" key="4">
    <source>
        <dbReference type="ARBA" id="ARBA00023015"/>
    </source>
</evidence>
<evidence type="ECO:0000313" key="9">
    <source>
        <dbReference type="EMBL" id="SNV68391.1"/>
    </source>
</evidence>
<keyword evidence="3" id="KW-0677">Repeat</keyword>
<gene>
    <name evidence="7 9" type="primary">mraZ</name>
    <name evidence="9" type="ORF">SAMEA44547418_01189</name>
</gene>
<dbReference type="GO" id="GO:2000143">
    <property type="term" value="P:negative regulation of DNA-templated transcription initiation"/>
    <property type="evidence" value="ECO:0007669"/>
    <property type="project" value="TreeGrafter"/>
</dbReference>
<dbReference type="InterPro" id="IPR007159">
    <property type="entry name" value="SpoVT-AbrB_dom"/>
</dbReference>
<dbReference type="RefSeq" id="WP_095066130.1">
    <property type="nucleotide sequence ID" value="NZ_LT906470.1"/>
</dbReference>
<evidence type="ECO:0000256" key="6">
    <source>
        <dbReference type="ARBA" id="ARBA00023163"/>
    </source>
</evidence>
<keyword evidence="10" id="KW-1185">Reference proteome</keyword>
<evidence type="ECO:0000256" key="7">
    <source>
        <dbReference type="HAMAP-Rule" id="MF_01008"/>
    </source>
</evidence>
<comment type="similarity">
    <text evidence="7">Belongs to the MraZ family.</text>
</comment>
<reference evidence="9 10" key="1">
    <citation type="submission" date="2017-06" db="EMBL/GenBank/DDBJ databases">
        <authorList>
            <consortium name="Pathogen Informatics"/>
        </authorList>
    </citation>
    <scope>NUCLEOTIDE SEQUENCE [LARGE SCALE GENOMIC DNA]</scope>
    <source>
        <strain evidence="9 10">NCTC12018</strain>
    </source>
</reference>
<keyword evidence="9" id="KW-0132">Cell division</keyword>
<dbReference type="Pfam" id="PF02381">
    <property type="entry name" value="MraZ"/>
    <property type="match status" value="2"/>
</dbReference>
<dbReference type="Proteomes" id="UP000214973">
    <property type="component" value="Chromosome 1"/>
</dbReference>
<name>A0A239ZB02_9FIRM</name>
<dbReference type="CDD" id="cd16320">
    <property type="entry name" value="MraZ_N"/>
    <property type="match status" value="1"/>
</dbReference>
<comment type="subunit">
    <text evidence="7">Forms oligomers.</text>
</comment>
<accession>A0A239ZB02</accession>
<organism evidence="9 10">
    <name type="scientific">Veillonella rodentium</name>
    <dbReference type="NCBI Taxonomy" id="248315"/>
    <lineage>
        <taxon>Bacteria</taxon>
        <taxon>Bacillati</taxon>
        <taxon>Bacillota</taxon>
        <taxon>Negativicutes</taxon>
        <taxon>Veillonellales</taxon>
        <taxon>Veillonellaceae</taxon>
        <taxon>Veillonella</taxon>
    </lineage>
</organism>
<dbReference type="GO" id="GO:0009295">
    <property type="term" value="C:nucleoid"/>
    <property type="evidence" value="ECO:0007669"/>
    <property type="project" value="UniProtKB-SubCell"/>
</dbReference>
<dbReference type="KEGG" id="vrm:44547418_01189"/>
<dbReference type="InterPro" id="IPR038619">
    <property type="entry name" value="MraZ_sf"/>
</dbReference>
<evidence type="ECO:0000256" key="1">
    <source>
        <dbReference type="ARBA" id="ARBA00013860"/>
    </source>
</evidence>
<protein>
    <recommendedName>
        <fullName evidence="1 7">Transcriptional regulator MraZ</fullName>
    </recommendedName>
</protein>
<feature type="domain" description="SpoVT-AbrB" evidence="8">
    <location>
        <begin position="76"/>
        <end position="119"/>
    </location>
</feature>
<keyword evidence="9" id="KW-0131">Cell cycle</keyword>
<evidence type="ECO:0000256" key="5">
    <source>
        <dbReference type="ARBA" id="ARBA00023125"/>
    </source>
</evidence>
<dbReference type="InterPro" id="IPR037914">
    <property type="entry name" value="SpoVT-AbrB_sf"/>
</dbReference>
<dbReference type="InterPro" id="IPR035642">
    <property type="entry name" value="MraZ_N"/>
</dbReference>
<sequence length="143" mass="16136">MFIGEYNHTIDTKGRMIIPAKIREQLGELCIVTKGLDNCLAIYTQEAWDKISMALQSQSSTKASVRALKRFVFGSAAELEYDKQGRVLIPVPLREYASLDKQAVIVGAGDHVEIWSREKYDYYDEQVAESMEELAEGLEGIML</sequence>
<dbReference type="InterPro" id="IPR003444">
    <property type="entry name" value="MraZ"/>
</dbReference>
<keyword evidence="5 7" id="KW-0238">DNA-binding</keyword>